<dbReference type="PANTHER" id="PTHR34406:SF1">
    <property type="entry name" value="PROTEIN YCEI"/>
    <property type="match status" value="1"/>
</dbReference>
<dbReference type="AlphaFoldDB" id="E6PWP6"/>
<organism evidence="2">
    <name type="scientific">mine drainage metagenome</name>
    <dbReference type="NCBI Taxonomy" id="410659"/>
    <lineage>
        <taxon>unclassified sequences</taxon>
        <taxon>metagenomes</taxon>
        <taxon>ecological metagenomes</taxon>
    </lineage>
</organism>
<feature type="domain" description="Lipid/polyisoprenoid-binding YceI-like" evidence="1">
    <location>
        <begin position="1"/>
        <end position="137"/>
    </location>
</feature>
<reference evidence="2" key="1">
    <citation type="submission" date="2009-10" db="EMBL/GenBank/DDBJ databases">
        <title>Diversity of trophic interactions inside an arsenic-rich microbial ecosystem.</title>
        <authorList>
            <person name="Bertin P.N."/>
            <person name="Heinrich-Salmeron A."/>
            <person name="Pelletier E."/>
            <person name="Goulhen-Chollet F."/>
            <person name="Arsene-Ploetze F."/>
            <person name="Gallien S."/>
            <person name="Calteau A."/>
            <person name="Vallenet D."/>
            <person name="Casiot C."/>
            <person name="Chane-Woon-Ming B."/>
            <person name="Giloteaux L."/>
            <person name="Barakat M."/>
            <person name="Bonnefoy V."/>
            <person name="Bruneel O."/>
            <person name="Chandler M."/>
            <person name="Cleiss J."/>
            <person name="Duran R."/>
            <person name="Elbaz-Poulichet F."/>
            <person name="Fonknechten N."/>
            <person name="Lauga B."/>
            <person name="Mornico D."/>
            <person name="Ortet P."/>
            <person name="Schaeffer C."/>
            <person name="Siguier P."/>
            <person name="Alexander Thil Smith A."/>
            <person name="Van Dorsselaer A."/>
            <person name="Weissenbach J."/>
            <person name="Medigue C."/>
            <person name="Le Paslier D."/>
        </authorList>
    </citation>
    <scope>NUCLEOTIDE SEQUENCE</scope>
</reference>
<dbReference type="EMBL" id="CABN01000005">
    <property type="protein sequence ID" value="CBH99354.1"/>
    <property type="molecule type" value="Genomic_DNA"/>
</dbReference>
<dbReference type="Pfam" id="PF04264">
    <property type="entry name" value="YceI"/>
    <property type="match status" value="1"/>
</dbReference>
<protein>
    <submittedName>
        <fullName evidence="2">YceI family protein</fullName>
    </submittedName>
</protein>
<dbReference type="SMART" id="SM00867">
    <property type="entry name" value="YceI"/>
    <property type="match status" value="1"/>
</dbReference>
<gene>
    <name evidence="2" type="ORF">CARN3_0265</name>
</gene>
<evidence type="ECO:0000259" key="1">
    <source>
        <dbReference type="SMART" id="SM00867"/>
    </source>
</evidence>
<dbReference type="InterPro" id="IPR036761">
    <property type="entry name" value="TTHA0802/YceI-like_sf"/>
</dbReference>
<evidence type="ECO:0000313" key="2">
    <source>
        <dbReference type="EMBL" id="CBH99354.1"/>
    </source>
</evidence>
<dbReference type="InterPro" id="IPR007372">
    <property type="entry name" value="Lipid/polyisoprenoid-bd_YceI"/>
</dbReference>
<dbReference type="Gene3D" id="2.40.128.110">
    <property type="entry name" value="Lipid/polyisoprenoid-binding, YceI-like"/>
    <property type="match status" value="1"/>
</dbReference>
<sequence>MDATIVYDEKDVTKSTVMATIDVAGVDTGEAARDNILKTDSFFDVARYTTATFTSASVEKTASGLKIAGNLTIKGITKPAVLDVDGPTAPVTGMDKKQHVGFSASTTIHRADFGIGSSFPAAVLGDDVKVNIELDVARQ</sequence>
<dbReference type="PANTHER" id="PTHR34406">
    <property type="entry name" value="PROTEIN YCEI"/>
    <property type="match status" value="1"/>
</dbReference>
<dbReference type="SUPFAM" id="SSF101874">
    <property type="entry name" value="YceI-like"/>
    <property type="match status" value="1"/>
</dbReference>
<accession>E6PWP6</accession>
<name>E6PWP6_9ZZZZ</name>
<comment type="caution">
    <text evidence="2">The sequence shown here is derived from an EMBL/GenBank/DDBJ whole genome shotgun (WGS) entry which is preliminary data.</text>
</comment>
<proteinExistence type="predicted"/>